<sequence length="253" mass="28476">MISYTKQGKGKPVIFLHGFCEAKEMWSSFASQLSNLYTIYCLDLPGFGKDIYHEPLPRSLEEVAVLLQEWLESMEINQPVLIGHSLGGYVGLAMVELMGNEIAGLGLFHSTSFADDEEKRHSRNKTIDFIHKHGVEKFIESFVPPLFPEPSRSKLEREIAELIAYGKMNDSNTVITYIETMRDRKGRFEVWGSFDRPKLIIAGVQDTAVKIEASKAHESSASQYHELEGVGHMGMYEAPTQSLAIVKQFLSSI</sequence>
<dbReference type="GO" id="GO:0016787">
    <property type="term" value="F:hydrolase activity"/>
    <property type="evidence" value="ECO:0007669"/>
    <property type="project" value="UniProtKB-KW"/>
</dbReference>
<dbReference type="Pfam" id="PF12697">
    <property type="entry name" value="Abhydrolase_6"/>
    <property type="match status" value="1"/>
</dbReference>
<dbReference type="PRINTS" id="PR00111">
    <property type="entry name" value="ABHYDROLASE"/>
</dbReference>
<dbReference type="RefSeq" id="WP_241345726.1">
    <property type="nucleotide sequence ID" value="NZ_JAKZGP010000001.1"/>
</dbReference>
<dbReference type="Gene3D" id="3.40.50.1820">
    <property type="entry name" value="alpha/beta hydrolase"/>
    <property type="match status" value="1"/>
</dbReference>
<reference evidence="2" key="1">
    <citation type="submission" date="2022-03" db="EMBL/GenBank/DDBJ databases">
        <title>De novo assembled genomes of Belliella spp. (Cyclobacteriaceae) strains.</title>
        <authorList>
            <person name="Szabo A."/>
            <person name="Korponai K."/>
            <person name="Felfoldi T."/>
        </authorList>
    </citation>
    <scope>NUCLEOTIDE SEQUENCE</scope>
    <source>
        <strain evidence="2">DSM 111904</strain>
    </source>
</reference>
<feature type="domain" description="AB hydrolase-1" evidence="1">
    <location>
        <begin position="13"/>
        <end position="241"/>
    </location>
</feature>
<keyword evidence="3" id="KW-1185">Reference proteome</keyword>
<dbReference type="SUPFAM" id="SSF53474">
    <property type="entry name" value="alpha/beta-Hydrolases"/>
    <property type="match status" value="1"/>
</dbReference>
<dbReference type="PANTHER" id="PTHR43798">
    <property type="entry name" value="MONOACYLGLYCEROL LIPASE"/>
    <property type="match status" value="1"/>
</dbReference>
<comment type="caution">
    <text evidence="2">The sequence shown here is derived from an EMBL/GenBank/DDBJ whole genome shotgun (WGS) entry which is preliminary data.</text>
</comment>
<evidence type="ECO:0000313" key="3">
    <source>
        <dbReference type="Proteomes" id="UP001165489"/>
    </source>
</evidence>
<protein>
    <submittedName>
        <fullName evidence="2">Alpha/beta hydrolase</fullName>
    </submittedName>
</protein>
<evidence type="ECO:0000313" key="2">
    <source>
        <dbReference type="EMBL" id="MCH7407781.1"/>
    </source>
</evidence>
<proteinExistence type="predicted"/>
<dbReference type="InterPro" id="IPR029058">
    <property type="entry name" value="AB_hydrolase_fold"/>
</dbReference>
<dbReference type="Proteomes" id="UP001165489">
    <property type="component" value="Unassembled WGS sequence"/>
</dbReference>
<accession>A0ABS9UUE9</accession>
<name>A0ABS9UUE9_9BACT</name>
<evidence type="ECO:0000259" key="1">
    <source>
        <dbReference type="Pfam" id="PF12697"/>
    </source>
</evidence>
<dbReference type="EMBL" id="JAKZGP010000001">
    <property type="protein sequence ID" value="MCH7407781.1"/>
    <property type="molecule type" value="Genomic_DNA"/>
</dbReference>
<gene>
    <name evidence="2" type="ORF">MM239_00110</name>
</gene>
<dbReference type="InterPro" id="IPR000073">
    <property type="entry name" value="AB_hydrolase_1"/>
</dbReference>
<dbReference type="InterPro" id="IPR050266">
    <property type="entry name" value="AB_hydrolase_sf"/>
</dbReference>
<organism evidence="2 3">
    <name type="scientific">Belliella filtrata</name>
    <dbReference type="NCBI Taxonomy" id="2923435"/>
    <lineage>
        <taxon>Bacteria</taxon>
        <taxon>Pseudomonadati</taxon>
        <taxon>Bacteroidota</taxon>
        <taxon>Cytophagia</taxon>
        <taxon>Cytophagales</taxon>
        <taxon>Cyclobacteriaceae</taxon>
        <taxon>Belliella</taxon>
    </lineage>
</organism>
<keyword evidence="2" id="KW-0378">Hydrolase</keyword>